<comment type="caution">
    <text evidence="1">The sequence shown here is derived from an EMBL/GenBank/DDBJ whole genome shotgun (WGS) entry which is preliminary data.</text>
</comment>
<sequence length="154" mass="17035">MRDYFRKLTEELSNTLQGKEVLLCSLNGEQSDFCRFNQGRVRQVGNVEQNYISLSLVDQDRVVSSVLGLSHQLPIDRKGCQDQLAALRSKLPAMPVDPWLAFETRPGEVGQPAVDQSLNTKEHLRCILAAAGQHDLVGIYSGGLQYGGYRSSLG</sequence>
<dbReference type="EMBL" id="BART01027432">
    <property type="protein sequence ID" value="GAG92971.1"/>
    <property type="molecule type" value="Genomic_DNA"/>
</dbReference>
<proteinExistence type="predicted"/>
<dbReference type="AlphaFoldDB" id="X1D997"/>
<reference evidence="1" key="1">
    <citation type="journal article" date="2014" name="Front. Microbiol.">
        <title>High frequency of phylogenetically diverse reductive dehalogenase-homologous genes in deep subseafloor sedimentary metagenomes.</title>
        <authorList>
            <person name="Kawai M."/>
            <person name="Futagami T."/>
            <person name="Toyoda A."/>
            <person name="Takaki Y."/>
            <person name="Nishi S."/>
            <person name="Hori S."/>
            <person name="Arai W."/>
            <person name="Tsubouchi T."/>
            <person name="Morono Y."/>
            <person name="Uchiyama I."/>
            <person name="Ito T."/>
            <person name="Fujiyama A."/>
            <person name="Inagaki F."/>
            <person name="Takami H."/>
        </authorList>
    </citation>
    <scope>NUCLEOTIDE SEQUENCE</scope>
    <source>
        <strain evidence="1">Expedition CK06-06</strain>
    </source>
</reference>
<accession>X1D997</accession>
<name>X1D997_9ZZZZ</name>
<protein>
    <submittedName>
        <fullName evidence="1">Uncharacterized protein</fullName>
    </submittedName>
</protein>
<organism evidence="1">
    <name type="scientific">marine sediment metagenome</name>
    <dbReference type="NCBI Taxonomy" id="412755"/>
    <lineage>
        <taxon>unclassified sequences</taxon>
        <taxon>metagenomes</taxon>
        <taxon>ecological metagenomes</taxon>
    </lineage>
</organism>
<gene>
    <name evidence="1" type="ORF">S01H4_48637</name>
</gene>
<evidence type="ECO:0000313" key="1">
    <source>
        <dbReference type="EMBL" id="GAG92971.1"/>
    </source>
</evidence>
<feature type="non-terminal residue" evidence="1">
    <location>
        <position position="154"/>
    </location>
</feature>